<evidence type="ECO:0000313" key="4">
    <source>
        <dbReference type="Proteomes" id="UP001500571"/>
    </source>
</evidence>
<dbReference type="Gene3D" id="3.30.70.1060">
    <property type="entry name" value="Dimeric alpha+beta barrel"/>
    <property type="match status" value="1"/>
</dbReference>
<gene>
    <name evidence="3" type="ORF">GCM10009798_12510</name>
</gene>
<feature type="domain" description="YCII-related" evidence="2">
    <location>
        <begin position="9"/>
        <end position="81"/>
    </location>
</feature>
<evidence type="ECO:0000313" key="3">
    <source>
        <dbReference type="EMBL" id="GAA1954800.1"/>
    </source>
</evidence>
<dbReference type="Proteomes" id="UP001500571">
    <property type="component" value="Unassembled WGS sequence"/>
</dbReference>
<reference evidence="3 4" key="1">
    <citation type="journal article" date="2019" name="Int. J. Syst. Evol. Microbiol.">
        <title>The Global Catalogue of Microorganisms (GCM) 10K type strain sequencing project: providing services to taxonomists for standard genome sequencing and annotation.</title>
        <authorList>
            <consortium name="The Broad Institute Genomics Platform"/>
            <consortium name="The Broad Institute Genome Sequencing Center for Infectious Disease"/>
            <person name="Wu L."/>
            <person name="Ma J."/>
        </authorList>
    </citation>
    <scope>NUCLEOTIDE SEQUENCE [LARGE SCALE GENOMIC DNA]</scope>
    <source>
        <strain evidence="3 4">JCM 15309</strain>
    </source>
</reference>
<protein>
    <recommendedName>
        <fullName evidence="2">YCII-related domain-containing protein</fullName>
    </recommendedName>
</protein>
<proteinExistence type="inferred from homology"/>
<keyword evidence="4" id="KW-1185">Reference proteome</keyword>
<evidence type="ECO:0000256" key="1">
    <source>
        <dbReference type="ARBA" id="ARBA00007689"/>
    </source>
</evidence>
<name>A0ABN2QLV6_9ACTN</name>
<accession>A0ABN2QLV6</accession>
<evidence type="ECO:0000259" key="2">
    <source>
        <dbReference type="Pfam" id="PF03795"/>
    </source>
</evidence>
<sequence length="93" mass="10312">MAIYAVTYVYSTDTDALDRLRSEHRAFLAATDGLLLSGPTDDNGALLIWEAKSVAEVEEVLDDDPFWTADLITERSVVGWNPVLGPWRDSVDL</sequence>
<dbReference type="InterPro" id="IPR005545">
    <property type="entry name" value="YCII"/>
</dbReference>
<comment type="similarity">
    <text evidence="1">Belongs to the YciI family.</text>
</comment>
<dbReference type="InterPro" id="IPR011008">
    <property type="entry name" value="Dimeric_a/b-barrel"/>
</dbReference>
<dbReference type="EMBL" id="BAAAPB010000001">
    <property type="protein sequence ID" value="GAA1954800.1"/>
    <property type="molecule type" value="Genomic_DNA"/>
</dbReference>
<organism evidence="3 4">
    <name type="scientific">Nocardioides panacihumi</name>
    <dbReference type="NCBI Taxonomy" id="400774"/>
    <lineage>
        <taxon>Bacteria</taxon>
        <taxon>Bacillati</taxon>
        <taxon>Actinomycetota</taxon>
        <taxon>Actinomycetes</taxon>
        <taxon>Propionibacteriales</taxon>
        <taxon>Nocardioidaceae</taxon>
        <taxon>Nocardioides</taxon>
    </lineage>
</organism>
<dbReference type="SUPFAM" id="SSF54909">
    <property type="entry name" value="Dimeric alpha+beta barrel"/>
    <property type="match status" value="1"/>
</dbReference>
<dbReference type="RefSeq" id="WP_344043515.1">
    <property type="nucleotide sequence ID" value="NZ_BAAAPB010000001.1"/>
</dbReference>
<comment type="caution">
    <text evidence="3">The sequence shown here is derived from an EMBL/GenBank/DDBJ whole genome shotgun (WGS) entry which is preliminary data.</text>
</comment>
<dbReference type="Pfam" id="PF03795">
    <property type="entry name" value="YCII"/>
    <property type="match status" value="1"/>
</dbReference>